<feature type="region of interest" description="Disordered" evidence="2">
    <location>
        <begin position="1"/>
        <end position="50"/>
    </location>
</feature>
<dbReference type="Gene3D" id="3.90.1150.10">
    <property type="entry name" value="Aspartate Aminotransferase, domain 1"/>
    <property type="match status" value="1"/>
</dbReference>
<comment type="caution">
    <text evidence="4">The sequence shown here is derived from an EMBL/GenBank/DDBJ whole genome shotgun (WGS) entry which is preliminary data.</text>
</comment>
<dbReference type="PANTHER" id="PTHR43586:SF8">
    <property type="entry name" value="CYSTEINE DESULFURASE 1, CHLOROPLASTIC"/>
    <property type="match status" value="1"/>
</dbReference>
<dbReference type="Proteomes" id="UP000886520">
    <property type="component" value="Chromosome 19"/>
</dbReference>
<dbReference type="AlphaFoldDB" id="A0A9D4UB42"/>
<dbReference type="EMBL" id="JABFUD020000019">
    <property type="protein sequence ID" value="KAI5064783.1"/>
    <property type="molecule type" value="Genomic_DNA"/>
</dbReference>
<evidence type="ECO:0000313" key="5">
    <source>
        <dbReference type="Proteomes" id="UP000886520"/>
    </source>
</evidence>
<dbReference type="Gene3D" id="3.40.640.10">
    <property type="entry name" value="Type I PLP-dependent aspartate aminotransferase-like (Major domain)"/>
    <property type="match status" value="1"/>
</dbReference>
<evidence type="ECO:0000256" key="1">
    <source>
        <dbReference type="ARBA" id="ARBA00022898"/>
    </source>
</evidence>
<reference evidence="4" key="1">
    <citation type="submission" date="2021-01" db="EMBL/GenBank/DDBJ databases">
        <title>Adiantum capillus-veneris genome.</title>
        <authorList>
            <person name="Fang Y."/>
            <person name="Liao Q."/>
        </authorList>
    </citation>
    <scope>NUCLEOTIDE SEQUENCE</scope>
    <source>
        <strain evidence="4">H3</strain>
        <tissue evidence="4">Leaf</tissue>
    </source>
</reference>
<dbReference type="SUPFAM" id="SSF53383">
    <property type="entry name" value="PLP-dependent transferases"/>
    <property type="match status" value="1"/>
</dbReference>
<evidence type="ECO:0000256" key="2">
    <source>
        <dbReference type="SAM" id="MobiDB-lite"/>
    </source>
</evidence>
<dbReference type="InterPro" id="IPR015422">
    <property type="entry name" value="PyrdxlP-dep_Trfase_small"/>
</dbReference>
<keyword evidence="1" id="KW-0663">Pyridoxal phosphate</keyword>
<gene>
    <name evidence="4" type="ORF">GOP47_0019478</name>
</gene>
<evidence type="ECO:0000259" key="3">
    <source>
        <dbReference type="Pfam" id="PF00266"/>
    </source>
</evidence>
<evidence type="ECO:0000313" key="4">
    <source>
        <dbReference type="EMBL" id="KAI5064783.1"/>
    </source>
</evidence>
<dbReference type="InterPro" id="IPR015424">
    <property type="entry name" value="PyrdxlP-dep_Trfase"/>
</dbReference>
<organism evidence="4 5">
    <name type="scientific">Adiantum capillus-veneris</name>
    <name type="common">Maidenhair fern</name>
    <dbReference type="NCBI Taxonomy" id="13818"/>
    <lineage>
        <taxon>Eukaryota</taxon>
        <taxon>Viridiplantae</taxon>
        <taxon>Streptophyta</taxon>
        <taxon>Embryophyta</taxon>
        <taxon>Tracheophyta</taxon>
        <taxon>Polypodiopsida</taxon>
        <taxon>Polypodiidae</taxon>
        <taxon>Polypodiales</taxon>
        <taxon>Pteridineae</taxon>
        <taxon>Pteridaceae</taxon>
        <taxon>Vittarioideae</taxon>
        <taxon>Adiantum</taxon>
    </lineage>
</organism>
<protein>
    <recommendedName>
        <fullName evidence="3">Aminotransferase class V domain-containing protein</fullName>
    </recommendedName>
</protein>
<dbReference type="PANTHER" id="PTHR43586">
    <property type="entry name" value="CYSTEINE DESULFURASE"/>
    <property type="match status" value="1"/>
</dbReference>
<dbReference type="OrthoDB" id="420046at2759"/>
<keyword evidence="5" id="KW-1185">Reference proteome</keyword>
<dbReference type="InterPro" id="IPR000192">
    <property type="entry name" value="Aminotrans_V_dom"/>
</dbReference>
<proteinExistence type="predicted"/>
<accession>A0A9D4UB42</accession>
<feature type="domain" description="Aminotransferase class V" evidence="3">
    <location>
        <begin position="252"/>
        <end position="583"/>
    </location>
</feature>
<dbReference type="InterPro" id="IPR015421">
    <property type="entry name" value="PyrdxlP-dep_Trfase_major"/>
</dbReference>
<dbReference type="Pfam" id="PF00266">
    <property type="entry name" value="Aminotran_5"/>
    <property type="match status" value="1"/>
</dbReference>
<name>A0A9D4UB42_ADICA</name>
<sequence>MPAPRKKRILQAPFVPPAKPESPLEQNQNLDGSILQDDAPHIPGKNSGEEEGTIKQVVKDHTPKTAVNTSTLIDNSHRDHNIDEQKVNEQNDMQKEPLFALLNNSVSPLVNLDDTQKLTWLRSQLIGEEQEFPTPFGKRILIYADHTASGKSLFFIENFITRHLLPFYGNTHTDDSYVGRRTSRIMRQAEEYIKERMGGSEEDALLMCGWGCTAAIKRLQEVMGIAVPSILRGHVLDRMQESMTQDKERWLVFVGPYEHHSNLLSWRQSLAEVREIPATEEGLIDVEQLEAELQAAEAAGRRRKLGSFSACSNVTGLLTNTRAIARLLHKYGAFACFDFAAGAPHLHIDMRSGQEDGYDAIVMSPHKFLGGPGTPGLLLMSKNLYILQKQPPSTCGGGTVAYVNGFNEKDTLYYEGVEEREEGGTPPIVGKVRCALAFWLKEAMGVPLIRLREALYLNKALKRLSVHPNVQVLGGQAHNRVPILSFLINTQAGKMQAVAEENTSTFSRKPLHGRFVVKLLNDLFGIQARGGCACAGPYGHFLLGVNDELSLAIRHAIQMGYEGLKPGWARLGLCYSMTEEEVDFILSAIEFIADHGHRFLSVYDFDWRSGNWTYKGHIERQQSIQALIELPENDMSRSRRLGLRKYLRRAKSLSHLLPKCPTPKPIPHDVDPKLLLFSL</sequence>